<evidence type="ECO:0000256" key="5">
    <source>
        <dbReference type="ARBA" id="ARBA00023242"/>
    </source>
</evidence>
<sequence length="293" mass="33065">MKPIYEDITSDADDLHMEILEDITSDEEELIADEDLENITSEEEEETLNNDVSDEEGTILDYDDNENDQYKSHAPHSSDEEEIYGPVQVGGGRHLCFMQPVGSEQVEEEEQLLSTAFKHSQGPGGGGSTNLMKKHLKAKHGAKFKEYVNKKSEEELIKRIDVDDDHLSWWNDQGKKFPRLQKLACRFLAAPPTRVPSEQLFSSAGIVYDPLRNRLKGELVEKLLFVKYNLSNTTMPNTSNHSANAIEAAHYVEMQLARKELSSDIQSESTSANLAHSLDSQKISKIENDIKEI</sequence>
<dbReference type="InterPro" id="IPR008906">
    <property type="entry name" value="HATC_C_dom"/>
</dbReference>
<feature type="region of interest" description="Disordered" evidence="6">
    <location>
        <begin position="37"/>
        <end position="82"/>
    </location>
</feature>
<protein>
    <submittedName>
        <fullName evidence="9">HAT C-terminal dimerisation domain-containing protein</fullName>
    </submittedName>
</protein>
<dbReference type="GO" id="GO:0008270">
    <property type="term" value="F:zinc ion binding"/>
    <property type="evidence" value="ECO:0007669"/>
    <property type="project" value="UniProtKB-KW"/>
</dbReference>
<organism evidence="8 9">
    <name type="scientific">Romanomermis culicivorax</name>
    <name type="common">Nematode worm</name>
    <dbReference type="NCBI Taxonomy" id="13658"/>
    <lineage>
        <taxon>Eukaryota</taxon>
        <taxon>Metazoa</taxon>
        <taxon>Ecdysozoa</taxon>
        <taxon>Nematoda</taxon>
        <taxon>Enoplea</taxon>
        <taxon>Dorylaimia</taxon>
        <taxon>Mermithida</taxon>
        <taxon>Mermithoidea</taxon>
        <taxon>Mermithidae</taxon>
        <taxon>Romanomermis</taxon>
    </lineage>
</organism>
<keyword evidence="8" id="KW-1185">Reference proteome</keyword>
<accession>A0A915KV27</accession>
<feature type="compositionally biased region" description="Acidic residues" evidence="6">
    <location>
        <begin position="37"/>
        <end position="67"/>
    </location>
</feature>
<reference evidence="9" key="1">
    <citation type="submission" date="2022-11" db="UniProtKB">
        <authorList>
            <consortium name="WormBaseParasite"/>
        </authorList>
    </citation>
    <scope>IDENTIFICATION</scope>
</reference>
<evidence type="ECO:0000313" key="9">
    <source>
        <dbReference type="WBParaSite" id="nRc.2.0.1.t41992-RA"/>
    </source>
</evidence>
<proteinExistence type="predicted"/>
<dbReference type="WBParaSite" id="nRc.2.0.1.t41992-RA">
    <property type="protein sequence ID" value="nRc.2.0.1.t41992-RA"/>
    <property type="gene ID" value="nRc.2.0.1.g41992"/>
</dbReference>
<dbReference type="Pfam" id="PF05699">
    <property type="entry name" value="Dimer_Tnp_hAT"/>
    <property type="match status" value="1"/>
</dbReference>
<name>A0A915KV27_ROMCU</name>
<keyword evidence="2" id="KW-0479">Metal-binding</keyword>
<evidence type="ECO:0000256" key="1">
    <source>
        <dbReference type="ARBA" id="ARBA00004123"/>
    </source>
</evidence>
<comment type="subcellular location">
    <subcellularLocation>
        <location evidence="1">Nucleus</location>
    </subcellularLocation>
</comment>
<evidence type="ECO:0000256" key="2">
    <source>
        <dbReference type="ARBA" id="ARBA00022723"/>
    </source>
</evidence>
<keyword evidence="5" id="KW-0539">Nucleus</keyword>
<keyword evidence="4" id="KW-0862">Zinc</keyword>
<dbReference type="SUPFAM" id="SSF53098">
    <property type="entry name" value="Ribonuclease H-like"/>
    <property type="match status" value="1"/>
</dbReference>
<dbReference type="GO" id="GO:0046983">
    <property type="term" value="F:protein dimerization activity"/>
    <property type="evidence" value="ECO:0007669"/>
    <property type="project" value="InterPro"/>
</dbReference>
<evidence type="ECO:0000256" key="3">
    <source>
        <dbReference type="ARBA" id="ARBA00022771"/>
    </source>
</evidence>
<evidence type="ECO:0000256" key="6">
    <source>
        <dbReference type="SAM" id="MobiDB-lite"/>
    </source>
</evidence>
<dbReference type="GO" id="GO:0005634">
    <property type="term" value="C:nucleus"/>
    <property type="evidence" value="ECO:0007669"/>
    <property type="project" value="UniProtKB-SubCell"/>
</dbReference>
<dbReference type="InterPro" id="IPR052035">
    <property type="entry name" value="ZnF_BED_domain_contain"/>
</dbReference>
<dbReference type="InterPro" id="IPR012337">
    <property type="entry name" value="RNaseH-like_sf"/>
</dbReference>
<dbReference type="PANTHER" id="PTHR46481">
    <property type="entry name" value="ZINC FINGER BED DOMAIN-CONTAINING PROTEIN 4"/>
    <property type="match status" value="1"/>
</dbReference>
<evidence type="ECO:0000313" key="8">
    <source>
        <dbReference type="Proteomes" id="UP000887565"/>
    </source>
</evidence>
<feature type="domain" description="HAT C-terminal dimerisation" evidence="7">
    <location>
        <begin position="162"/>
        <end position="230"/>
    </location>
</feature>
<keyword evidence="3" id="KW-0863">Zinc-finger</keyword>
<dbReference type="Proteomes" id="UP000887565">
    <property type="component" value="Unplaced"/>
</dbReference>
<evidence type="ECO:0000256" key="4">
    <source>
        <dbReference type="ARBA" id="ARBA00022833"/>
    </source>
</evidence>
<dbReference type="AlphaFoldDB" id="A0A915KV27"/>
<evidence type="ECO:0000259" key="7">
    <source>
        <dbReference type="Pfam" id="PF05699"/>
    </source>
</evidence>
<dbReference type="PANTHER" id="PTHR46481:SF10">
    <property type="entry name" value="ZINC FINGER BED DOMAIN-CONTAINING PROTEIN 39"/>
    <property type="match status" value="1"/>
</dbReference>